<dbReference type="GO" id="GO:0000460">
    <property type="term" value="P:maturation of 5.8S rRNA"/>
    <property type="evidence" value="ECO:0007669"/>
    <property type="project" value="TreeGrafter"/>
</dbReference>
<feature type="compositionally biased region" description="Acidic residues" evidence="1">
    <location>
        <begin position="533"/>
        <end position="547"/>
    </location>
</feature>
<dbReference type="Pfam" id="PF04031">
    <property type="entry name" value="Las1"/>
    <property type="match status" value="1"/>
</dbReference>
<dbReference type="GO" id="GO:0004519">
    <property type="term" value="F:endonuclease activity"/>
    <property type="evidence" value="ECO:0007669"/>
    <property type="project" value="InterPro"/>
</dbReference>
<sequence length="565" mass="64472">MAEPLLSLLNPRNMKYVVPWETRLDFLAVYKDLYSYDVKRQESAIGRIAAWKSRAGNKLSVAIESSGMLMQIRMQHLEAERNGKLRQLEQQLCYGYSLALIRFVNHLTEKAQTKAVAQPVHLLAREFGIPEWIVRLRHDATHSALPCLDALASGTEWALNYLQRNFWEHQTESNVKTAGSEDKMHLKTPSSRELTKSPKTADIRRTFYEFQKIRYQKTKSGHAGSDRIAMLGKLQKLMFLNKVKFIKCLLEDGILVATQEQLQVFGVDSSDLITKYPPTIPQQVAIFWRPLLKRISKDGALSFLLQTALFSVTSEHGLRNYQLVAWIIFILANTSCDGTKARGKRKKHQEHDCFMRITHPIPTRALFSACIQNLNLLTVHLLRHLMDPDDLGPDIYAKLSELLQVQHTNPSKTLEVTTELADDDSFSSTDSESDTAYTLQDDKSNTEKDGSIISTKAVEDIRGIFEQGQISWKLCTDLIDWSEIPLGILPTQNAHRHNSSLSSDENLLSDDDDDDFKSKHRRRREREGGRGTDEEDDEEEDESDDADHDTHPKRSKLIVTDELLI</sequence>
<dbReference type="GO" id="GO:0090730">
    <property type="term" value="C:Las1 complex"/>
    <property type="evidence" value="ECO:0007669"/>
    <property type="project" value="InterPro"/>
</dbReference>
<keyword evidence="3" id="KW-1185">Reference proteome</keyword>
<comment type="caution">
    <text evidence="2">The sequence shown here is derived from an EMBL/GenBank/DDBJ whole genome shotgun (WGS) entry which is preliminary data.</text>
</comment>
<dbReference type="PANTHER" id="PTHR15002:SF0">
    <property type="entry name" value="RIBOSOMAL BIOGENESIS PROTEIN LAS1L"/>
    <property type="match status" value="1"/>
</dbReference>
<evidence type="ECO:0000313" key="2">
    <source>
        <dbReference type="EMBL" id="GFO05649.1"/>
    </source>
</evidence>
<evidence type="ECO:0000256" key="1">
    <source>
        <dbReference type="SAM" id="MobiDB-lite"/>
    </source>
</evidence>
<proteinExistence type="predicted"/>
<feature type="compositionally biased region" description="Basic and acidic residues" evidence="1">
    <location>
        <begin position="440"/>
        <end position="450"/>
    </location>
</feature>
<accession>A0AAV4AGU2</accession>
<protein>
    <submittedName>
        <fullName evidence="2">Las1-like protein</fullName>
    </submittedName>
</protein>
<gene>
    <name evidence="2" type="ORF">PoB_003215400</name>
</gene>
<dbReference type="GO" id="GO:0030687">
    <property type="term" value="C:preribosome, large subunit precursor"/>
    <property type="evidence" value="ECO:0007669"/>
    <property type="project" value="TreeGrafter"/>
</dbReference>
<feature type="region of interest" description="Disordered" evidence="1">
    <location>
        <begin position="494"/>
        <end position="565"/>
    </location>
</feature>
<name>A0AAV4AGU2_9GAST</name>
<dbReference type="EMBL" id="BLXT01003750">
    <property type="protein sequence ID" value="GFO05649.1"/>
    <property type="molecule type" value="Genomic_DNA"/>
</dbReference>
<reference evidence="2 3" key="1">
    <citation type="journal article" date="2021" name="Elife">
        <title>Chloroplast acquisition without the gene transfer in kleptoplastic sea slugs, Plakobranchus ocellatus.</title>
        <authorList>
            <person name="Maeda T."/>
            <person name="Takahashi S."/>
            <person name="Yoshida T."/>
            <person name="Shimamura S."/>
            <person name="Takaki Y."/>
            <person name="Nagai Y."/>
            <person name="Toyoda A."/>
            <person name="Suzuki Y."/>
            <person name="Arimoto A."/>
            <person name="Ishii H."/>
            <person name="Satoh N."/>
            <person name="Nishiyama T."/>
            <person name="Hasebe M."/>
            <person name="Maruyama T."/>
            <person name="Minagawa J."/>
            <person name="Obokata J."/>
            <person name="Shigenobu S."/>
        </authorList>
    </citation>
    <scope>NUCLEOTIDE SEQUENCE [LARGE SCALE GENOMIC DNA]</scope>
</reference>
<feature type="region of interest" description="Disordered" evidence="1">
    <location>
        <begin position="173"/>
        <end position="198"/>
    </location>
</feature>
<organism evidence="2 3">
    <name type="scientific">Plakobranchus ocellatus</name>
    <dbReference type="NCBI Taxonomy" id="259542"/>
    <lineage>
        <taxon>Eukaryota</taxon>
        <taxon>Metazoa</taxon>
        <taxon>Spiralia</taxon>
        <taxon>Lophotrochozoa</taxon>
        <taxon>Mollusca</taxon>
        <taxon>Gastropoda</taxon>
        <taxon>Heterobranchia</taxon>
        <taxon>Euthyneura</taxon>
        <taxon>Panpulmonata</taxon>
        <taxon>Sacoglossa</taxon>
        <taxon>Placobranchoidea</taxon>
        <taxon>Plakobranchidae</taxon>
        <taxon>Plakobranchus</taxon>
    </lineage>
</organism>
<dbReference type="PANTHER" id="PTHR15002">
    <property type="entry name" value="RIBOSOMAL BIOGENESIS PROTEIN LAS1L"/>
    <property type="match status" value="1"/>
</dbReference>
<dbReference type="AlphaFoldDB" id="A0AAV4AGU2"/>
<dbReference type="InterPro" id="IPR007174">
    <property type="entry name" value="Las1"/>
</dbReference>
<feature type="region of interest" description="Disordered" evidence="1">
    <location>
        <begin position="420"/>
        <end position="450"/>
    </location>
</feature>
<evidence type="ECO:0000313" key="3">
    <source>
        <dbReference type="Proteomes" id="UP000735302"/>
    </source>
</evidence>
<dbReference type="Proteomes" id="UP000735302">
    <property type="component" value="Unassembled WGS sequence"/>
</dbReference>
<dbReference type="GO" id="GO:0000470">
    <property type="term" value="P:maturation of LSU-rRNA"/>
    <property type="evidence" value="ECO:0007669"/>
    <property type="project" value="TreeGrafter"/>
</dbReference>